<reference evidence="2" key="1">
    <citation type="journal article" date="2014" name="Front. Microbiol.">
        <title>High frequency of phylogenetically diverse reductive dehalogenase-homologous genes in deep subseafloor sedimentary metagenomes.</title>
        <authorList>
            <person name="Kawai M."/>
            <person name="Futagami T."/>
            <person name="Toyoda A."/>
            <person name="Takaki Y."/>
            <person name="Nishi S."/>
            <person name="Hori S."/>
            <person name="Arai W."/>
            <person name="Tsubouchi T."/>
            <person name="Morono Y."/>
            <person name="Uchiyama I."/>
            <person name="Ito T."/>
            <person name="Fujiyama A."/>
            <person name="Inagaki F."/>
            <person name="Takami H."/>
        </authorList>
    </citation>
    <scope>NUCLEOTIDE SEQUENCE</scope>
    <source>
        <strain evidence="2">Expedition CK06-06</strain>
    </source>
</reference>
<proteinExistence type="predicted"/>
<dbReference type="PANTHER" id="PTHR43757:SF2">
    <property type="entry name" value="AMINOMETHYLTRANSFERASE, MITOCHONDRIAL"/>
    <property type="match status" value="1"/>
</dbReference>
<dbReference type="AlphaFoldDB" id="X1S465"/>
<dbReference type="Gene3D" id="3.30.1360.120">
    <property type="entry name" value="Probable tRNA modification gtpase trme, domain 1"/>
    <property type="match status" value="1"/>
</dbReference>
<organism evidence="2">
    <name type="scientific">marine sediment metagenome</name>
    <dbReference type="NCBI Taxonomy" id="412755"/>
    <lineage>
        <taxon>unclassified sequences</taxon>
        <taxon>metagenomes</taxon>
        <taxon>ecological metagenomes</taxon>
    </lineage>
</organism>
<dbReference type="Pfam" id="PF01571">
    <property type="entry name" value="GCV_T"/>
    <property type="match status" value="1"/>
</dbReference>
<dbReference type="SUPFAM" id="SSF103025">
    <property type="entry name" value="Folate-binding domain"/>
    <property type="match status" value="1"/>
</dbReference>
<feature type="domain" description="GCVT N-terminal" evidence="1">
    <location>
        <begin position="13"/>
        <end position="79"/>
    </location>
</feature>
<protein>
    <recommendedName>
        <fullName evidence="1">GCVT N-terminal domain-containing protein</fullName>
    </recommendedName>
</protein>
<dbReference type="InterPro" id="IPR028896">
    <property type="entry name" value="GcvT/YgfZ/DmdA"/>
</dbReference>
<dbReference type="EMBL" id="BARW01006337">
    <property type="protein sequence ID" value="GAI87832.1"/>
    <property type="molecule type" value="Genomic_DNA"/>
</dbReference>
<sequence>MKSEKLKGRKTPLYDIHVNLGARIVNFSGWLMPVQYESIIKEHEAVRSNAGIFDVSHMGEFILKGKDIIPFLNISRINDHSK</sequence>
<evidence type="ECO:0000313" key="2">
    <source>
        <dbReference type="EMBL" id="GAI87832.1"/>
    </source>
</evidence>
<accession>X1S465</accession>
<comment type="caution">
    <text evidence="2">The sequence shown here is derived from an EMBL/GenBank/DDBJ whole genome shotgun (WGS) entry which is preliminary data.</text>
</comment>
<dbReference type="InterPro" id="IPR027266">
    <property type="entry name" value="TrmE/GcvT-like"/>
</dbReference>
<dbReference type="InterPro" id="IPR006222">
    <property type="entry name" value="GCVT_N"/>
</dbReference>
<gene>
    <name evidence="2" type="ORF">S12H4_13304</name>
</gene>
<dbReference type="PANTHER" id="PTHR43757">
    <property type="entry name" value="AMINOMETHYLTRANSFERASE"/>
    <property type="match status" value="1"/>
</dbReference>
<name>X1S465_9ZZZZ</name>
<dbReference type="Gene3D" id="3.30.70.1400">
    <property type="entry name" value="Aminomethyltransferase beta-barrel domains"/>
    <property type="match status" value="1"/>
</dbReference>
<evidence type="ECO:0000259" key="1">
    <source>
        <dbReference type="Pfam" id="PF01571"/>
    </source>
</evidence>